<sequence length="37" mass="4234">MGVIFALGYLCRKDIRYAIALHMANNLLAFLLLILLR</sequence>
<evidence type="ECO:0000313" key="3">
    <source>
        <dbReference type="Proteomes" id="UP000070096"/>
    </source>
</evidence>
<evidence type="ECO:0000256" key="1">
    <source>
        <dbReference type="SAM" id="Phobius"/>
    </source>
</evidence>
<keyword evidence="1" id="KW-1133">Transmembrane helix</keyword>
<organism evidence="2 3">
    <name type="scientific">Streptococcus gordonii</name>
    <dbReference type="NCBI Taxonomy" id="1302"/>
    <lineage>
        <taxon>Bacteria</taxon>
        <taxon>Bacillati</taxon>
        <taxon>Bacillota</taxon>
        <taxon>Bacilli</taxon>
        <taxon>Lactobacillales</taxon>
        <taxon>Streptococcaceae</taxon>
        <taxon>Streptococcus</taxon>
    </lineage>
</organism>
<evidence type="ECO:0008006" key="4">
    <source>
        <dbReference type="Google" id="ProtNLM"/>
    </source>
</evidence>
<name>A0A139NFU0_STRGN</name>
<comment type="caution">
    <text evidence="2">The sequence shown here is derived from an EMBL/GenBank/DDBJ whole genome shotgun (WGS) entry which is preliminary data.</text>
</comment>
<protein>
    <recommendedName>
        <fullName evidence="4">CPBP family intramembrane metalloprotease</fullName>
    </recommendedName>
</protein>
<dbReference type="Proteomes" id="UP000070096">
    <property type="component" value="Unassembled WGS sequence"/>
</dbReference>
<gene>
    <name evidence="2" type="ORF">SGODD07_00142</name>
</gene>
<accession>A0A139NFU0</accession>
<keyword evidence="1" id="KW-0812">Transmembrane</keyword>
<dbReference type="PATRIC" id="fig|1302.21.peg.162"/>
<proteinExistence type="predicted"/>
<evidence type="ECO:0000313" key="2">
    <source>
        <dbReference type="EMBL" id="KXT74657.1"/>
    </source>
</evidence>
<keyword evidence="1" id="KW-0472">Membrane</keyword>
<dbReference type="AlphaFoldDB" id="A0A139NFU0"/>
<dbReference type="EMBL" id="LQRC01000023">
    <property type="protein sequence ID" value="KXT74657.1"/>
    <property type="molecule type" value="Genomic_DNA"/>
</dbReference>
<feature type="transmembrane region" description="Helical" evidence="1">
    <location>
        <begin position="15"/>
        <end position="36"/>
    </location>
</feature>
<reference evidence="2 3" key="1">
    <citation type="submission" date="2016-01" db="EMBL/GenBank/DDBJ databases">
        <title>Highly variable Streptococcus oralis are common among viridans streptococci isolated from primates.</title>
        <authorList>
            <person name="Denapaite D."/>
            <person name="Rieger M."/>
            <person name="Koendgen S."/>
            <person name="Brueckner R."/>
            <person name="Ochigava I."/>
            <person name="Kappeler P."/>
            <person name="Maetz-Rensing K."/>
            <person name="Leendertz F."/>
            <person name="Hakenbeck R."/>
        </authorList>
    </citation>
    <scope>NUCLEOTIDE SEQUENCE [LARGE SCALE GENOMIC DNA]</scope>
    <source>
        <strain evidence="2 3">DD07</strain>
    </source>
</reference>